<feature type="chain" id="PRO_5007523446" evidence="4">
    <location>
        <begin position="22"/>
        <end position="87"/>
    </location>
</feature>
<dbReference type="InterPro" id="IPR036574">
    <property type="entry name" value="Scorpion_toxin-like_sf"/>
</dbReference>
<organism evidence="6">
    <name type="scientific">Mesobuthus eupeus</name>
    <name type="common">Lesser Asian scorpion</name>
    <name type="synonym">Buthus eupeus</name>
    <dbReference type="NCBI Taxonomy" id="34648"/>
    <lineage>
        <taxon>Eukaryota</taxon>
        <taxon>Metazoa</taxon>
        <taxon>Ecdysozoa</taxon>
        <taxon>Arthropoda</taxon>
        <taxon>Chelicerata</taxon>
        <taxon>Arachnida</taxon>
        <taxon>Scorpiones</taxon>
        <taxon>Buthida</taxon>
        <taxon>Buthoidea</taxon>
        <taxon>Buthidae</taxon>
        <taxon>Mesobuthus</taxon>
    </lineage>
</organism>
<keyword evidence="6" id="KW-0813">Transport</keyword>
<keyword evidence="6" id="KW-0406">Ion transport</keyword>
<name>A0A146CIR0_MESEU</name>
<dbReference type="CDD" id="cd23106">
    <property type="entry name" value="neurotoxins_LC_scorpion"/>
    <property type="match status" value="1"/>
</dbReference>
<dbReference type="InterPro" id="IPR002061">
    <property type="entry name" value="Scorpion_toxinL/defensin"/>
</dbReference>
<evidence type="ECO:0000256" key="3">
    <source>
        <dbReference type="ARBA" id="ARBA00023157"/>
    </source>
</evidence>
<keyword evidence="6" id="KW-0407">Ion channel</keyword>
<dbReference type="SUPFAM" id="SSF57095">
    <property type="entry name" value="Scorpion toxin-like"/>
    <property type="match status" value="1"/>
</dbReference>
<protein>
    <submittedName>
        <fullName evidence="6">Sodium channel toxin meuNa7</fullName>
    </submittedName>
</protein>
<evidence type="ECO:0000313" key="6">
    <source>
        <dbReference type="EMBL" id="AMX81454.1"/>
    </source>
</evidence>
<accession>A0A146CIR0</accession>
<feature type="signal peptide" evidence="4">
    <location>
        <begin position="1"/>
        <end position="21"/>
    </location>
</feature>
<dbReference type="PROSITE" id="PS51863">
    <property type="entry name" value="LCN_CSAB"/>
    <property type="match status" value="1"/>
</dbReference>
<dbReference type="GO" id="GO:0019871">
    <property type="term" value="F:sodium channel inhibitor activity"/>
    <property type="evidence" value="ECO:0007669"/>
    <property type="project" value="InterPro"/>
</dbReference>
<evidence type="ECO:0000256" key="4">
    <source>
        <dbReference type="SAM" id="SignalP"/>
    </source>
</evidence>
<reference evidence="6" key="1">
    <citation type="submission" date="2015-12" db="EMBL/GenBank/DDBJ databases">
        <title>Sodium channel toxins from venom gland of Iranian Mesobuthus eupeus.</title>
        <authorList>
            <person name="Baradaran M."/>
            <person name="Jalali A."/>
            <person name="Galehdari H."/>
            <person name="Naderi Soorki M."/>
        </authorList>
    </citation>
    <scope>NUCLEOTIDE SEQUENCE</scope>
    <source>
        <tissue evidence="6">Venom gland</tissue>
    </source>
</reference>
<keyword evidence="2" id="KW-0964">Secreted</keyword>
<dbReference type="InterPro" id="IPR044062">
    <property type="entry name" value="LCN-type_CS_alpha_beta_dom"/>
</dbReference>
<dbReference type="GO" id="GO:0090729">
    <property type="term" value="F:toxin activity"/>
    <property type="evidence" value="ECO:0007669"/>
    <property type="project" value="InterPro"/>
</dbReference>
<dbReference type="Gene3D" id="3.30.30.10">
    <property type="entry name" value="Knottin, scorpion toxin-like"/>
    <property type="match status" value="1"/>
</dbReference>
<evidence type="ECO:0000256" key="2">
    <source>
        <dbReference type="ARBA" id="ARBA00022525"/>
    </source>
</evidence>
<dbReference type="Pfam" id="PF00537">
    <property type="entry name" value="Toxin_3"/>
    <property type="match status" value="1"/>
</dbReference>
<proteinExistence type="evidence at transcript level"/>
<dbReference type="EMBL" id="KU316187">
    <property type="protein sequence ID" value="AMX81454.1"/>
    <property type="molecule type" value="mRNA"/>
</dbReference>
<evidence type="ECO:0000259" key="5">
    <source>
        <dbReference type="PROSITE" id="PS51863"/>
    </source>
</evidence>
<dbReference type="InterPro" id="IPR018218">
    <property type="entry name" value="Scorpion_toxinL"/>
</dbReference>
<dbReference type="GO" id="GO:0005576">
    <property type="term" value="C:extracellular region"/>
    <property type="evidence" value="ECO:0007669"/>
    <property type="project" value="UniProtKB-SubCell"/>
</dbReference>
<dbReference type="PRINTS" id="PR00285">
    <property type="entry name" value="SCORPNTOXIN"/>
</dbReference>
<keyword evidence="4" id="KW-0732">Signal</keyword>
<dbReference type="AlphaFoldDB" id="A0A146CIR0"/>
<evidence type="ECO:0000256" key="1">
    <source>
        <dbReference type="ARBA" id="ARBA00004613"/>
    </source>
</evidence>
<dbReference type="GO" id="GO:0034220">
    <property type="term" value="P:monoatomic ion transmembrane transport"/>
    <property type="evidence" value="ECO:0007669"/>
    <property type="project" value="UniProtKB-KW"/>
</dbReference>
<comment type="subcellular location">
    <subcellularLocation>
        <location evidence="1">Secreted</location>
    </subcellularLocation>
</comment>
<sequence length="87" mass="9667">MKLLLLLIISASMLIESLVNAGDGYAKQRTDGCKVSCFMNNKFCDYSCRTYGAKSGICWIPEQACWCLDIPDENIWKSETNTCGGKT</sequence>
<keyword evidence="3" id="KW-1015">Disulfide bond</keyword>
<feature type="domain" description="LCN-type CS-alpha/beta" evidence="5">
    <location>
        <begin position="22"/>
        <end position="84"/>
    </location>
</feature>